<organism evidence="1 2">
    <name type="scientific">Populus alba x Populus x berolinensis</name>
    <dbReference type="NCBI Taxonomy" id="444605"/>
    <lineage>
        <taxon>Eukaryota</taxon>
        <taxon>Viridiplantae</taxon>
        <taxon>Streptophyta</taxon>
        <taxon>Embryophyta</taxon>
        <taxon>Tracheophyta</taxon>
        <taxon>Spermatophyta</taxon>
        <taxon>Magnoliopsida</taxon>
        <taxon>eudicotyledons</taxon>
        <taxon>Gunneridae</taxon>
        <taxon>Pentapetalae</taxon>
        <taxon>rosids</taxon>
        <taxon>fabids</taxon>
        <taxon>Malpighiales</taxon>
        <taxon>Salicaceae</taxon>
        <taxon>Saliceae</taxon>
        <taxon>Populus</taxon>
    </lineage>
</organism>
<protein>
    <submittedName>
        <fullName evidence="1">Uncharacterized protein</fullName>
    </submittedName>
</protein>
<accession>A0AAD6PSW5</accession>
<keyword evidence="2" id="KW-1185">Reference proteome</keyword>
<sequence>MVVKNAMAARDIAIFSNTLDTSGNLLLINCETRREQKVSSMAKESKKKETGTLEC</sequence>
<evidence type="ECO:0000313" key="2">
    <source>
        <dbReference type="Proteomes" id="UP001164929"/>
    </source>
</evidence>
<name>A0AAD6PSW5_9ROSI</name>
<dbReference type="AlphaFoldDB" id="A0AAD6PSW5"/>
<proteinExistence type="predicted"/>
<gene>
    <name evidence="1" type="ORF">NC653_038189</name>
</gene>
<reference evidence="1" key="1">
    <citation type="journal article" date="2023" name="Mol. Ecol. Resour.">
        <title>Chromosome-level genome assembly of a triploid poplar Populus alba 'Berolinensis'.</title>
        <authorList>
            <person name="Chen S."/>
            <person name="Yu Y."/>
            <person name="Wang X."/>
            <person name="Wang S."/>
            <person name="Zhang T."/>
            <person name="Zhou Y."/>
            <person name="He R."/>
            <person name="Meng N."/>
            <person name="Wang Y."/>
            <person name="Liu W."/>
            <person name="Liu Z."/>
            <person name="Liu J."/>
            <person name="Guo Q."/>
            <person name="Huang H."/>
            <person name="Sederoff R.R."/>
            <person name="Wang G."/>
            <person name="Qu G."/>
            <person name="Chen S."/>
        </authorList>
    </citation>
    <scope>NUCLEOTIDE SEQUENCE</scope>
    <source>
        <strain evidence="1">SC-2020</strain>
    </source>
</reference>
<dbReference type="Proteomes" id="UP001164929">
    <property type="component" value="Chromosome 17"/>
</dbReference>
<dbReference type="EMBL" id="JAQIZT010000017">
    <property type="protein sequence ID" value="KAJ6960071.1"/>
    <property type="molecule type" value="Genomic_DNA"/>
</dbReference>
<comment type="caution">
    <text evidence="1">The sequence shown here is derived from an EMBL/GenBank/DDBJ whole genome shotgun (WGS) entry which is preliminary data.</text>
</comment>
<evidence type="ECO:0000313" key="1">
    <source>
        <dbReference type="EMBL" id="KAJ6960071.1"/>
    </source>
</evidence>